<dbReference type="Pfam" id="PF06985">
    <property type="entry name" value="HET"/>
    <property type="match status" value="1"/>
</dbReference>
<reference evidence="2" key="1">
    <citation type="journal article" date="2020" name="Stud. Mycol.">
        <title>101 Dothideomycetes genomes: a test case for predicting lifestyles and emergence of pathogens.</title>
        <authorList>
            <person name="Haridas S."/>
            <person name="Albert R."/>
            <person name="Binder M."/>
            <person name="Bloem J."/>
            <person name="Labutti K."/>
            <person name="Salamov A."/>
            <person name="Andreopoulos B."/>
            <person name="Baker S."/>
            <person name="Barry K."/>
            <person name="Bills G."/>
            <person name="Bluhm B."/>
            <person name="Cannon C."/>
            <person name="Castanera R."/>
            <person name="Culley D."/>
            <person name="Daum C."/>
            <person name="Ezra D."/>
            <person name="Gonzalez J."/>
            <person name="Henrissat B."/>
            <person name="Kuo A."/>
            <person name="Liang C."/>
            <person name="Lipzen A."/>
            <person name="Lutzoni F."/>
            <person name="Magnuson J."/>
            <person name="Mondo S."/>
            <person name="Nolan M."/>
            <person name="Ohm R."/>
            <person name="Pangilinan J."/>
            <person name="Park H.-J."/>
            <person name="Ramirez L."/>
            <person name="Alfaro M."/>
            <person name="Sun H."/>
            <person name="Tritt A."/>
            <person name="Yoshinaga Y."/>
            <person name="Zwiers L.-H."/>
            <person name="Turgeon B."/>
            <person name="Goodwin S."/>
            <person name="Spatafora J."/>
            <person name="Crous P."/>
            <person name="Grigoriev I."/>
        </authorList>
    </citation>
    <scope>NUCLEOTIDE SEQUENCE</scope>
    <source>
        <strain evidence="2">CBS 269.34</strain>
    </source>
</reference>
<dbReference type="OrthoDB" id="5428863at2759"/>
<name>A0A6A6R3H5_9PEZI</name>
<evidence type="ECO:0000313" key="2">
    <source>
        <dbReference type="EMBL" id="KAF2499046.1"/>
    </source>
</evidence>
<accession>A0A6A6R3H5</accession>
<dbReference type="AlphaFoldDB" id="A0A6A6R3H5"/>
<feature type="non-terminal residue" evidence="2">
    <location>
        <position position="1"/>
    </location>
</feature>
<protein>
    <submittedName>
        <fullName evidence="2">HET-domain-containing protein</fullName>
    </submittedName>
</protein>
<sequence length="206" mass="23697">WIQYCKDHHRFNCQESIGETLPRMRLIDCLACPPSLVHGREAQSYFALSYVWGNCVDTSIRCPFPRLPEILPRVVEDAIVVTRNMGGRYLWVDRYCIPDSKKIKHEQISKMDIIYAGAELTIFAVAGKDASYGLPGVGKTTRRPQPSISIGGKTYVSTLGEPTGQIRHSQFWDRAWCFQELMLSRRRLIFTDEQVYFQCNSMHCLE</sequence>
<dbReference type="PANTHER" id="PTHR33112:SF1">
    <property type="entry name" value="HETEROKARYON INCOMPATIBILITY DOMAIN-CONTAINING PROTEIN"/>
    <property type="match status" value="1"/>
</dbReference>
<keyword evidence="3" id="KW-1185">Reference proteome</keyword>
<dbReference type="EMBL" id="MU004184">
    <property type="protein sequence ID" value="KAF2499046.1"/>
    <property type="molecule type" value="Genomic_DNA"/>
</dbReference>
<gene>
    <name evidence="2" type="ORF">BU16DRAFT_443252</name>
</gene>
<dbReference type="PANTHER" id="PTHR33112">
    <property type="entry name" value="DOMAIN PROTEIN, PUTATIVE-RELATED"/>
    <property type="match status" value="1"/>
</dbReference>
<feature type="non-terminal residue" evidence="2">
    <location>
        <position position="206"/>
    </location>
</feature>
<dbReference type="InterPro" id="IPR010730">
    <property type="entry name" value="HET"/>
</dbReference>
<organism evidence="2 3">
    <name type="scientific">Lophium mytilinum</name>
    <dbReference type="NCBI Taxonomy" id="390894"/>
    <lineage>
        <taxon>Eukaryota</taxon>
        <taxon>Fungi</taxon>
        <taxon>Dikarya</taxon>
        <taxon>Ascomycota</taxon>
        <taxon>Pezizomycotina</taxon>
        <taxon>Dothideomycetes</taxon>
        <taxon>Pleosporomycetidae</taxon>
        <taxon>Mytilinidiales</taxon>
        <taxon>Mytilinidiaceae</taxon>
        <taxon>Lophium</taxon>
    </lineage>
</organism>
<evidence type="ECO:0000259" key="1">
    <source>
        <dbReference type="Pfam" id="PF06985"/>
    </source>
</evidence>
<feature type="domain" description="Heterokaryon incompatibility" evidence="1">
    <location>
        <begin position="45"/>
        <end position="180"/>
    </location>
</feature>
<dbReference type="Proteomes" id="UP000799750">
    <property type="component" value="Unassembled WGS sequence"/>
</dbReference>
<evidence type="ECO:0000313" key="3">
    <source>
        <dbReference type="Proteomes" id="UP000799750"/>
    </source>
</evidence>
<proteinExistence type="predicted"/>